<reference evidence="2 3" key="1">
    <citation type="journal article" date="2022" name="Syst. Appl. Microbiol.">
        <title>Natronocalculus amylovorans gen. nov., sp. nov., and Natranaeroarchaeum aerophilus sp. nov., dominant culturable amylolytic natronoarchaea from hypersaline soda lakes in southwestern Siberia.</title>
        <authorList>
            <person name="Sorokin D.Y."/>
            <person name="Elcheninov A.G."/>
            <person name="Khizhniak T.V."/>
            <person name="Koenen M."/>
            <person name="Bale N.J."/>
            <person name="Damste J.S.S."/>
            <person name="Kublanov I.V."/>
        </authorList>
    </citation>
    <scope>NUCLEOTIDE SEQUENCE [LARGE SCALE GENOMIC DNA]</scope>
    <source>
        <strain evidence="2 3">AArc-St1-1</strain>
    </source>
</reference>
<feature type="transmembrane region" description="Helical" evidence="1">
    <location>
        <begin position="46"/>
        <end position="69"/>
    </location>
</feature>
<comment type="caution">
    <text evidence="2">The sequence shown here is derived from an EMBL/GenBank/DDBJ whole genome shotgun (WGS) entry which is preliminary data.</text>
</comment>
<protein>
    <recommendedName>
        <fullName evidence="4">DUF2975 domain-containing protein</fullName>
    </recommendedName>
</protein>
<feature type="transmembrane region" description="Helical" evidence="1">
    <location>
        <begin position="130"/>
        <end position="151"/>
    </location>
</feature>
<feature type="transmembrane region" description="Helical" evidence="1">
    <location>
        <begin position="12"/>
        <end position="34"/>
    </location>
</feature>
<evidence type="ECO:0008006" key="4">
    <source>
        <dbReference type="Google" id="ProtNLM"/>
    </source>
</evidence>
<keyword evidence="1" id="KW-0472">Membrane</keyword>
<keyword evidence="1" id="KW-1133">Transmembrane helix</keyword>
<accession>A0AAE3K6P3</accession>
<dbReference type="RefSeq" id="WP_250598551.1">
    <property type="nucleotide sequence ID" value="NZ_JAKRVY010000013.1"/>
</dbReference>
<keyword evidence="3" id="KW-1185">Reference proteome</keyword>
<dbReference type="AlphaFoldDB" id="A0AAE3K6P3"/>
<dbReference type="Proteomes" id="UP001202674">
    <property type="component" value="Unassembled WGS sequence"/>
</dbReference>
<feature type="transmembrane region" description="Helical" evidence="1">
    <location>
        <begin position="89"/>
        <end position="110"/>
    </location>
</feature>
<proteinExistence type="predicted"/>
<sequence length="156" mass="16334">MRTSTEQYSIATAVWIGSLILVGIPVFLLLSYVFEPLPDRLGIASYPIASLVVVVVIPAAVAVEVATAIAAVRLAESRPFARFGTVQRLSLICALGAACVLGLAVIAWIFHRIFYSGLLDGMPGQTAVGVVLAGAFLVFVVLAVHGFVAGYQSTDA</sequence>
<name>A0AAE3K6P3_9EURY</name>
<organism evidence="2 3">
    <name type="scientific">Natranaeroarchaeum aerophilus</name>
    <dbReference type="NCBI Taxonomy" id="2917711"/>
    <lineage>
        <taxon>Archaea</taxon>
        <taxon>Methanobacteriati</taxon>
        <taxon>Methanobacteriota</taxon>
        <taxon>Stenosarchaea group</taxon>
        <taxon>Halobacteria</taxon>
        <taxon>Halobacteriales</taxon>
        <taxon>Natronoarchaeaceae</taxon>
        <taxon>Natranaeroarchaeum</taxon>
    </lineage>
</organism>
<dbReference type="EMBL" id="JAKRVY010000013">
    <property type="protein sequence ID" value="MCL9815141.1"/>
    <property type="molecule type" value="Genomic_DNA"/>
</dbReference>
<keyword evidence="1" id="KW-0812">Transmembrane</keyword>
<evidence type="ECO:0000256" key="1">
    <source>
        <dbReference type="SAM" id="Phobius"/>
    </source>
</evidence>
<evidence type="ECO:0000313" key="2">
    <source>
        <dbReference type="EMBL" id="MCL9815141.1"/>
    </source>
</evidence>
<evidence type="ECO:0000313" key="3">
    <source>
        <dbReference type="Proteomes" id="UP001202674"/>
    </source>
</evidence>
<gene>
    <name evidence="2" type="ORF">AArcSt11_15915</name>
</gene>